<dbReference type="Proteomes" id="UP001595909">
    <property type="component" value="Unassembled WGS sequence"/>
</dbReference>
<sequence length="699" mass="76504">MTTDRLYDLLPAVHRRRDADVKQPLRALLAIVAEQLDVVEQDIERLYDDWFVETCSEWVLPYIGELVGFTPDSDVPVATSGELARVLFPRAQVANTIGDRRRRGTLAVLEKLARNAGGWPATAVEFSRLTAGLQSLVHPNVERGRIVDLRDADALDRLDGPFESTAPVVDTRQLSARSALGRHAPSAVGLFAWRLAAVPVTLRQPYAQESVGPQAYTFSVLGVDTTLFGRGGGAGELAVPAPLRRHTFVRRLDELYGADRDVQIWWVPPGGTPADPPPRELISRERIVVADLTDWTYRTPRGKVAVDPVLGRIAFPSATTEQPRRGIWVSYRYGFPAQLGGGEYERALPTPAAHSRLYRVGAGAPFARLGQALRHWYLDRPDAAVIEVVDSSTYTEPISVELGEGQSLELRAASGTAPVLRLLDWQTDQPDALTVTGEEGSCFTIDGFLVTGRGMRVAGELAHLEIGHCTLVPGWGLRPDCRPRRPGEASLELDDVDAVVTIAHSILGPIRVVHDEVRSEPERLTVTDSVLDASDPHALAVSAANGDTAHAELLLRRVTVFGSIRTHAVELAENCIFTGPLRVARRQLGCVRFSSVPEGSRTPRRFRCQPDTALATAAADLARSERLRLSPDFVSTRYGTPNYAQLDLTCADEIRTGAEDGAEMGVYHDLFQPQRLANVRNRLRDQTPAGVYSAVILVN</sequence>
<dbReference type="RefSeq" id="WP_274191669.1">
    <property type="nucleotide sequence ID" value="NZ_BAABHN010000047.1"/>
</dbReference>
<keyword evidence="2" id="KW-1185">Reference proteome</keyword>
<reference evidence="2" key="1">
    <citation type="journal article" date="2019" name="Int. J. Syst. Evol. Microbiol.">
        <title>The Global Catalogue of Microorganisms (GCM) 10K type strain sequencing project: providing services to taxonomists for standard genome sequencing and annotation.</title>
        <authorList>
            <consortium name="The Broad Institute Genomics Platform"/>
            <consortium name="The Broad Institute Genome Sequencing Center for Infectious Disease"/>
            <person name="Wu L."/>
            <person name="Ma J."/>
        </authorList>
    </citation>
    <scope>NUCLEOTIDE SEQUENCE [LARGE SCALE GENOMIC DNA]</scope>
    <source>
        <strain evidence="2">CCUG 50347</strain>
    </source>
</reference>
<evidence type="ECO:0000313" key="2">
    <source>
        <dbReference type="Proteomes" id="UP001595909"/>
    </source>
</evidence>
<gene>
    <name evidence="1" type="ORF">ACFPEL_22505</name>
</gene>
<protein>
    <recommendedName>
        <fullName evidence="3">Phage tail protein (Tail_P2_I)</fullName>
    </recommendedName>
</protein>
<evidence type="ECO:0008006" key="3">
    <source>
        <dbReference type="Google" id="ProtNLM"/>
    </source>
</evidence>
<comment type="caution">
    <text evidence="1">The sequence shown here is derived from an EMBL/GenBank/DDBJ whole genome shotgun (WGS) entry which is preliminary data.</text>
</comment>
<proteinExistence type="predicted"/>
<dbReference type="EMBL" id="JBHSIM010000047">
    <property type="protein sequence ID" value="MFC4835197.1"/>
    <property type="molecule type" value="Genomic_DNA"/>
</dbReference>
<name>A0ABV9RSL2_9PSEU</name>
<accession>A0ABV9RSL2</accession>
<evidence type="ECO:0000313" key="1">
    <source>
        <dbReference type="EMBL" id="MFC4835197.1"/>
    </source>
</evidence>
<organism evidence="1 2">
    <name type="scientific">Actinomycetospora chibensis</name>
    <dbReference type="NCBI Taxonomy" id="663606"/>
    <lineage>
        <taxon>Bacteria</taxon>
        <taxon>Bacillati</taxon>
        <taxon>Actinomycetota</taxon>
        <taxon>Actinomycetes</taxon>
        <taxon>Pseudonocardiales</taxon>
        <taxon>Pseudonocardiaceae</taxon>
        <taxon>Actinomycetospora</taxon>
    </lineage>
</organism>